<dbReference type="InterPro" id="IPR005467">
    <property type="entry name" value="His_kinase_dom"/>
</dbReference>
<dbReference type="Pfam" id="PF06580">
    <property type="entry name" value="His_kinase"/>
    <property type="match status" value="1"/>
</dbReference>
<evidence type="ECO:0000256" key="6">
    <source>
        <dbReference type="ARBA" id="ARBA00022679"/>
    </source>
</evidence>
<dbReference type="Pfam" id="PF02518">
    <property type="entry name" value="HATPase_c"/>
    <property type="match status" value="1"/>
</dbReference>
<keyword evidence="11 14" id="KW-1133">Transmembrane helix</keyword>
<keyword evidence="17" id="KW-1185">Reference proteome</keyword>
<feature type="transmembrane region" description="Helical" evidence="14">
    <location>
        <begin position="94"/>
        <end position="116"/>
    </location>
</feature>
<evidence type="ECO:0000313" key="16">
    <source>
        <dbReference type="EMBL" id="KRN09244.1"/>
    </source>
</evidence>
<evidence type="ECO:0000256" key="1">
    <source>
        <dbReference type="ARBA" id="ARBA00000085"/>
    </source>
</evidence>
<dbReference type="InterPro" id="IPR050640">
    <property type="entry name" value="Bact_2-comp_sensor_kinase"/>
</dbReference>
<gene>
    <name evidence="16" type="ORF">FD00_GL001300</name>
</gene>
<dbReference type="PANTHER" id="PTHR34220:SF7">
    <property type="entry name" value="SENSOR HISTIDINE KINASE YPDA"/>
    <property type="match status" value="1"/>
</dbReference>
<keyword evidence="13 14" id="KW-0472">Membrane</keyword>
<keyword evidence="8" id="KW-0547">Nucleotide-binding</keyword>
<evidence type="ECO:0000256" key="14">
    <source>
        <dbReference type="SAM" id="Phobius"/>
    </source>
</evidence>
<evidence type="ECO:0000256" key="3">
    <source>
        <dbReference type="ARBA" id="ARBA00012438"/>
    </source>
</evidence>
<evidence type="ECO:0000256" key="12">
    <source>
        <dbReference type="ARBA" id="ARBA00023012"/>
    </source>
</evidence>
<dbReference type="EMBL" id="AYYH01000030">
    <property type="protein sequence ID" value="KRN09244.1"/>
    <property type="molecule type" value="Genomic_DNA"/>
</dbReference>
<dbReference type="Gene3D" id="1.10.1760.20">
    <property type="match status" value="1"/>
</dbReference>
<dbReference type="SUPFAM" id="SSF55781">
    <property type="entry name" value="GAF domain-like"/>
    <property type="match status" value="1"/>
</dbReference>
<comment type="catalytic activity">
    <reaction evidence="1">
        <text>ATP + protein L-histidine = ADP + protein N-phospho-L-histidine.</text>
        <dbReference type="EC" id="2.7.13.3"/>
    </reaction>
</comment>
<dbReference type="InterPro" id="IPR029016">
    <property type="entry name" value="GAF-like_dom_sf"/>
</dbReference>
<evidence type="ECO:0000256" key="11">
    <source>
        <dbReference type="ARBA" id="ARBA00022989"/>
    </source>
</evidence>
<dbReference type="GO" id="GO:0000155">
    <property type="term" value="F:phosphorelay sensor kinase activity"/>
    <property type="evidence" value="ECO:0007669"/>
    <property type="project" value="InterPro"/>
</dbReference>
<evidence type="ECO:0000256" key="13">
    <source>
        <dbReference type="ARBA" id="ARBA00023136"/>
    </source>
</evidence>
<keyword evidence="4" id="KW-1003">Cell membrane</keyword>
<dbReference type="PANTHER" id="PTHR34220">
    <property type="entry name" value="SENSOR HISTIDINE KINASE YPDA"/>
    <property type="match status" value="1"/>
</dbReference>
<feature type="transmembrane region" description="Helical" evidence="14">
    <location>
        <begin position="6"/>
        <end position="33"/>
    </location>
</feature>
<dbReference type="GO" id="GO:0005524">
    <property type="term" value="F:ATP binding"/>
    <property type="evidence" value="ECO:0007669"/>
    <property type="project" value="UniProtKB-KW"/>
</dbReference>
<dbReference type="Gene3D" id="3.30.565.10">
    <property type="entry name" value="Histidine kinase-like ATPase, C-terminal domain"/>
    <property type="match status" value="1"/>
</dbReference>
<dbReference type="PROSITE" id="PS50109">
    <property type="entry name" value="HIS_KIN"/>
    <property type="match status" value="1"/>
</dbReference>
<dbReference type="SMART" id="SM00387">
    <property type="entry name" value="HATPase_c"/>
    <property type="match status" value="1"/>
</dbReference>
<evidence type="ECO:0000259" key="15">
    <source>
        <dbReference type="PROSITE" id="PS50109"/>
    </source>
</evidence>
<evidence type="ECO:0000256" key="4">
    <source>
        <dbReference type="ARBA" id="ARBA00022475"/>
    </source>
</evidence>
<dbReference type="InterPro" id="IPR003594">
    <property type="entry name" value="HATPase_dom"/>
</dbReference>
<dbReference type="EC" id="2.7.13.3" evidence="3"/>
<keyword evidence="6" id="KW-0808">Transferase</keyword>
<name>A0A0R2EA83_9LACO</name>
<comment type="subcellular location">
    <subcellularLocation>
        <location evidence="2">Cell membrane</location>
        <topology evidence="2">Multi-pass membrane protein</topology>
    </subcellularLocation>
</comment>
<evidence type="ECO:0000256" key="5">
    <source>
        <dbReference type="ARBA" id="ARBA00022553"/>
    </source>
</evidence>
<accession>A0A0R2EA83</accession>
<comment type="caution">
    <text evidence="16">The sequence shown here is derived from an EMBL/GenBank/DDBJ whole genome shotgun (WGS) entry which is preliminary data.</text>
</comment>
<protein>
    <recommendedName>
        <fullName evidence="3">histidine kinase</fullName>
        <ecNumber evidence="3">2.7.13.3</ecNumber>
    </recommendedName>
</protein>
<reference evidence="16 17" key="1">
    <citation type="journal article" date="2015" name="Genome Announc.">
        <title>Expanding the biotechnology potential of lactobacilli through comparative genomics of 213 strains and associated genera.</title>
        <authorList>
            <person name="Sun Z."/>
            <person name="Harris H.M."/>
            <person name="McCann A."/>
            <person name="Guo C."/>
            <person name="Argimon S."/>
            <person name="Zhang W."/>
            <person name="Yang X."/>
            <person name="Jeffery I.B."/>
            <person name="Cooney J.C."/>
            <person name="Kagawa T.F."/>
            <person name="Liu W."/>
            <person name="Song Y."/>
            <person name="Salvetti E."/>
            <person name="Wrobel A."/>
            <person name="Rasinkangas P."/>
            <person name="Parkhill J."/>
            <person name="Rea M.C."/>
            <person name="O'Sullivan O."/>
            <person name="Ritari J."/>
            <person name="Douillard F.P."/>
            <person name="Paul Ross R."/>
            <person name="Yang R."/>
            <person name="Briner A.E."/>
            <person name="Felis G.E."/>
            <person name="de Vos W.M."/>
            <person name="Barrangou R."/>
            <person name="Klaenhammer T.R."/>
            <person name="Caufield P.W."/>
            <person name="Cui Y."/>
            <person name="Zhang H."/>
            <person name="O'Toole P.W."/>
        </authorList>
    </citation>
    <scope>NUCLEOTIDE SEQUENCE [LARGE SCALE GENOMIC DNA]</scope>
    <source>
        <strain evidence="16 17">DSM 20444</strain>
    </source>
</reference>
<dbReference type="PATRIC" id="fig|1046596.6.peg.1382"/>
<evidence type="ECO:0000256" key="8">
    <source>
        <dbReference type="ARBA" id="ARBA00022741"/>
    </source>
</evidence>
<dbReference type="Proteomes" id="UP000050898">
    <property type="component" value="Unassembled WGS sequence"/>
</dbReference>
<keyword evidence="7 14" id="KW-0812">Transmembrane</keyword>
<feature type="transmembrane region" description="Helical" evidence="14">
    <location>
        <begin position="45"/>
        <end position="63"/>
    </location>
</feature>
<proteinExistence type="predicted"/>
<evidence type="ECO:0000313" key="17">
    <source>
        <dbReference type="Proteomes" id="UP000050898"/>
    </source>
</evidence>
<feature type="transmembrane region" description="Helical" evidence="14">
    <location>
        <begin position="128"/>
        <end position="145"/>
    </location>
</feature>
<sequence>MKGVYLMFTLFILLLQRLGIILVLAFLLVNVPFFRKLIDKRTRKAKISLIIIFTIFAIISNLTGVEITKDNTLIQAPFLTGLPQSDSIANTRTLVITVAGIIGGPFVGGIVGFLGGIHRVIQGNFSDFFYIISSTLVGLCIGILSKKFRQNNFYPSFFSAALLGLFAELIQMAFVAVFSGLDLVKLIIIPMCLLNSIGVSVFISILNAYLSNEQQLMAVQTHNVLNLTNETLPYFRQGLNINSAQQVCKIIKKFTNFDAVGITDRVNVLAHIGSGEDHHLAGQAVLTDLSKHVISSGETMYAYHRNEIGCPHENCPLASAIVLPLKVNNKTIGALKMYFNKAESLTPVEENLATGLASIFSGQLALGMAEEQSKLISDAEIKALQAQINPHFFFNAINTVSALMRTNVEQARSSLMQLSTFFRSSLQGISETEIPLEQEKKHVNSYLSLEQTRFPEKYIIDYKISASLQTKVPPFCIQVLVENSIRHAFPIRKSGNKITIIVRETKQNVVIIVEDNGVGIDPELLSRLGQETIESSTGTGTALVNLNRRLIGLYGNESHLQITSSEKGTIIQINIPNYGTAAI</sequence>
<evidence type="ECO:0000256" key="9">
    <source>
        <dbReference type="ARBA" id="ARBA00022777"/>
    </source>
</evidence>
<dbReference type="InterPro" id="IPR010559">
    <property type="entry name" value="Sig_transdc_His_kin_internal"/>
</dbReference>
<dbReference type="Gene3D" id="3.30.450.40">
    <property type="match status" value="1"/>
</dbReference>
<dbReference type="GO" id="GO:0071555">
    <property type="term" value="P:cell wall organization"/>
    <property type="evidence" value="ECO:0007669"/>
    <property type="project" value="InterPro"/>
</dbReference>
<dbReference type="Pfam" id="PF07694">
    <property type="entry name" value="5TM-5TMR_LYT"/>
    <property type="match status" value="1"/>
</dbReference>
<keyword evidence="9 16" id="KW-0418">Kinase</keyword>
<feature type="transmembrane region" description="Helical" evidence="14">
    <location>
        <begin position="186"/>
        <end position="210"/>
    </location>
</feature>
<dbReference type="InterPro" id="IPR011620">
    <property type="entry name" value="Sig_transdc_His_kinase_LytS_TM"/>
</dbReference>
<organism evidence="16 17">
    <name type="scientific">Liquorilactobacillus mali KCTC 3596 = DSM 20444</name>
    <dbReference type="NCBI Taxonomy" id="1046596"/>
    <lineage>
        <taxon>Bacteria</taxon>
        <taxon>Bacillati</taxon>
        <taxon>Bacillota</taxon>
        <taxon>Bacilli</taxon>
        <taxon>Lactobacillales</taxon>
        <taxon>Lactobacillaceae</taxon>
        <taxon>Liquorilactobacillus</taxon>
    </lineage>
</organism>
<keyword evidence="12" id="KW-0902">Two-component regulatory system</keyword>
<keyword evidence="5" id="KW-0597">Phosphoprotein</keyword>
<dbReference type="SUPFAM" id="SSF55874">
    <property type="entry name" value="ATPase domain of HSP90 chaperone/DNA topoisomerase II/histidine kinase"/>
    <property type="match status" value="1"/>
</dbReference>
<evidence type="ECO:0000256" key="7">
    <source>
        <dbReference type="ARBA" id="ARBA00022692"/>
    </source>
</evidence>
<dbReference type="GO" id="GO:0005886">
    <property type="term" value="C:plasma membrane"/>
    <property type="evidence" value="ECO:0007669"/>
    <property type="project" value="UniProtKB-SubCell"/>
</dbReference>
<evidence type="ECO:0000256" key="10">
    <source>
        <dbReference type="ARBA" id="ARBA00022840"/>
    </source>
</evidence>
<dbReference type="AlphaFoldDB" id="A0A0R2EA83"/>
<feature type="transmembrane region" description="Helical" evidence="14">
    <location>
        <begin position="157"/>
        <end position="179"/>
    </location>
</feature>
<keyword evidence="10" id="KW-0067">ATP-binding</keyword>
<feature type="domain" description="Histidine kinase" evidence="15">
    <location>
        <begin position="480"/>
        <end position="579"/>
    </location>
</feature>
<evidence type="ECO:0000256" key="2">
    <source>
        <dbReference type="ARBA" id="ARBA00004651"/>
    </source>
</evidence>
<dbReference type="InterPro" id="IPR036890">
    <property type="entry name" value="HATPase_C_sf"/>
</dbReference>